<gene>
    <name evidence="2" type="ORF">SJAV_05160</name>
</gene>
<evidence type="ECO:0000256" key="1">
    <source>
        <dbReference type="SAM" id="Coils"/>
    </source>
</evidence>
<feature type="coiled-coil region" evidence="1">
    <location>
        <begin position="220"/>
        <end position="259"/>
    </location>
</feature>
<name>A0AAT9GP29_9CREN</name>
<dbReference type="AlphaFoldDB" id="A0AAT9GP29"/>
<organism evidence="2">
    <name type="scientific">Sulfurisphaera javensis</name>
    <dbReference type="NCBI Taxonomy" id="2049879"/>
    <lineage>
        <taxon>Archaea</taxon>
        <taxon>Thermoproteota</taxon>
        <taxon>Thermoprotei</taxon>
        <taxon>Sulfolobales</taxon>
        <taxon>Sulfolobaceae</taxon>
        <taxon>Sulfurisphaera</taxon>
    </lineage>
</organism>
<sequence length="260" mass="30719">MDYIKVAESLGFDKSLVVNIYKKISGGYYISLYYAKYPILYSLDNWPKKYLSKKFIIWYNSHFDSAIDEIISLFITLDVKVIHSVSSILLSRRSESDKINQDIDFVFTEISSTASRLGFSNYPQRIDLKLNESLVTDFVKDILNRRENEIKSDIYTILGEMAYESDYLTKIKGEKDWIRVINRENILKALYLENKLIDFLEEEKIKLRYLIASKTLIFDKLLLEKGINETINDIRELKNEELKEEIEKLYSQINNDLNYF</sequence>
<keyword evidence="1" id="KW-0175">Coiled coil</keyword>
<dbReference type="GeneID" id="92353447"/>
<dbReference type="RefSeq" id="WP_369610784.1">
    <property type="nucleotide sequence ID" value="NZ_AP031322.1"/>
</dbReference>
<accession>A0AAT9GP29</accession>
<dbReference type="EMBL" id="AP031322">
    <property type="protein sequence ID" value="BFH72572.1"/>
    <property type="molecule type" value="Genomic_DNA"/>
</dbReference>
<evidence type="ECO:0000313" key="2">
    <source>
        <dbReference type="EMBL" id="BFH72572.1"/>
    </source>
</evidence>
<dbReference type="KEGG" id="sjv:SJAV_05160"/>
<protein>
    <submittedName>
        <fullName evidence="2">Uncharacterized protein</fullName>
    </submittedName>
</protein>
<reference evidence="2" key="1">
    <citation type="submission" date="2024-03" db="EMBL/GenBank/DDBJ databases">
        <title>Complete genome sequence of Sulfurisphaera javensis strain KD-1.</title>
        <authorList>
            <person name="Sakai H."/>
            <person name="Nur N."/>
            <person name="Suwanto A."/>
            <person name="Kurosawa N."/>
        </authorList>
    </citation>
    <scope>NUCLEOTIDE SEQUENCE</scope>
    <source>
        <strain evidence="2">KD-1</strain>
    </source>
</reference>
<proteinExistence type="predicted"/>